<dbReference type="PANTHER" id="PTHR20873">
    <property type="entry name" value="L-SERYL-TRNA(SEC) KINASE"/>
    <property type="match status" value="1"/>
</dbReference>
<dbReference type="Pfam" id="PF13671">
    <property type="entry name" value="AAA_33"/>
    <property type="match status" value="1"/>
</dbReference>
<sequence>MADAGGAGAAADERSDGTPSACLLLVCGLPGCGKTSFCKVLLARAAEDPCLLGSNAEWHHICYDEIEADLRGPAGDFDPSAWQAARERCMQEAERLLAERAQRAVLLLDDNMYYRSMRKRWYHFARERGCAYRQVFLQAPQEVCLERNDGRPPASQVPAFSILHMAEVFEWPRDTGETWEAQPCVTTVLEADSLSTDHQVEGFVSSWAVQVHIPATGGGLPEQLGGPREAVLGPAAARCGARSARGTD</sequence>
<dbReference type="PANTHER" id="PTHR20873:SF0">
    <property type="entry name" value="L-SERYL-TRNA(SEC) KINASE"/>
    <property type="match status" value="1"/>
</dbReference>
<evidence type="ECO:0008006" key="3">
    <source>
        <dbReference type="Google" id="ProtNLM"/>
    </source>
</evidence>
<reference evidence="2" key="1">
    <citation type="submission" date="2021-01" db="EMBL/GenBank/DDBJ databases">
        <authorList>
            <person name="Corre E."/>
            <person name="Pelletier E."/>
            <person name="Niang G."/>
            <person name="Scheremetjew M."/>
            <person name="Finn R."/>
            <person name="Kale V."/>
            <person name="Holt S."/>
            <person name="Cochrane G."/>
            <person name="Meng A."/>
            <person name="Brown T."/>
            <person name="Cohen L."/>
        </authorList>
    </citation>
    <scope>NUCLEOTIDE SEQUENCE</scope>
    <source>
        <strain evidence="2">CCMP3105</strain>
    </source>
</reference>
<dbReference type="InterPro" id="IPR027417">
    <property type="entry name" value="P-loop_NTPase"/>
</dbReference>
<dbReference type="Gene3D" id="3.40.50.300">
    <property type="entry name" value="P-loop containing nucleotide triphosphate hydrolases"/>
    <property type="match status" value="1"/>
</dbReference>
<dbReference type="AlphaFoldDB" id="A0A6T1G554"/>
<protein>
    <recommendedName>
        <fullName evidence="3">L-seryl-tRNA(Sec) kinase</fullName>
    </recommendedName>
</protein>
<organism evidence="2">
    <name type="scientific">Alexandrium monilatum</name>
    <dbReference type="NCBI Taxonomy" id="311494"/>
    <lineage>
        <taxon>Eukaryota</taxon>
        <taxon>Sar</taxon>
        <taxon>Alveolata</taxon>
        <taxon>Dinophyceae</taxon>
        <taxon>Gonyaulacales</taxon>
        <taxon>Pyrocystaceae</taxon>
        <taxon>Alexandrium</taxon>
    </lineage>
</organism>
<gene>
    <name evidence="1" type="ORF">AMON00008_LOCUS35550</name>
    <name evidence="2" type="ORF">AMON00008_LOCUS35551</name>
</gene>
<accession>A0A6T1G554</accession>
<dbReference type="InterPro" id="IPR052648">
    <property type="entry name" value="Ser-tRNA(Sec)_kinase"/>
</dbReference>
<evidence type="ECO:0000313" key="1">
    <source>
        <dbReference type="EMBL" id="CAE4614698.1"/>
    </source>
</evidence>
<proteinExistence type="predicted"/>
<dbReference type="GO" id="GO:0000049">
    <property type="term" value="F:tRNA binding"/>
    <property type="evidence" value="ECO:0007669"/>
    <property type="project" value="TreeGrafter"/>
</dbReference>
<dbReference type="EMBL" id="HBNR01050810">
    <property type="protein sequence ID" value="CAE4614699.1"/>
    <property type="molecule type" value="Transcribed_RNA"/>
</dbReference>
<dbReference type="SUPFAM" id="SSF52540">
    <property type="entry name" value="P-loop containing nucleoside triphosphate hydrolases"/>
    <property type="match status" value="1"/>
</dbReference>
<dbReference type="GO" id="GO:0016301">
    <property type="term" value="F:kinase activity"/>
    <property type="evidence" value="ECO:0007669"/>
    <property type="project" value="TreeGrafter"/>
</dbReference>
<dbReference type="EMBL" id="HBNR01050809">
    <property type="protein sequence ID" value="CAE4614698.1"/>
    <property type="molecule type" value="Transcribed_RNA"/>
</dbReference>
<name>A0A6T1G554_9DINO</name>
<evidence type="ECO:0000313" key="2">
    <source>
        <dbReference type="EMBL" id="CAE4614699.1"/>
    </source>
</evidence>